<dbReference type="GO" id="GO:0005634">
    <property type="term" value="C:nucleus"/>
    <property type="evidence" value="ECO:0007669"/>
    <property type="project" value="TreeGrafter"/>
</dbReference>
<comment type="caution">
    <text evidence="4">The sequence shown here is derived from an EMBL/GenBank/DDBJ whole genome shotgun (WGS) entry which is preliminary data.</text>
</comment>
<keyword evidence="1" id="KW-0547">Nucleotide-binding</keyword>
<keyword evidence="3" id="KW-0067">ATP-binding</keyword>
<organism evidence="4 5">
    <name type="scientific">Solanum bulbocastanum</name>
    <name type="common">Wild potato</name>
    <dbReference type="NCBI Taxonomy" id="147425"/>
    <lineage>
        <taxon>Eukaryota</taxon>
        <taxon>Viridiplantae</taxon>
        <taxon>Streptophyta</taxon>
        <taxon>Embryophyta</taxon>
        <taxon>Tracheophyta</taxon>
        <taxon>Spermatophyta</taxon>
        <taxon>Magnoliopsida</taxon>
        <taxon>eudicotyledons</taxon>
        <taxon>Gunneridae</taxon>
        <taxon>Pentapetalae</taxon>
        <taxon>asterids</taxon>
        <taxon>lamiids</taxon>
        <taxon>Solanales</taxon>
        <taxon>Solanaceae</taxon>
        <taxon>Solanoideae</taxon>
        <taxon>Solaneae</taxon>
        <taxon>Solanum</taxon>
    </lineage>
</organism>
<dbReference type="AlphaFoldDB" id="A0AAN8TH39"/>
<dbReference type="PANTHER" id="PTHR45626:SF30">
    <property type="entry name" value="HELICASE ATP-BINDING DOMAIN-CONTAINING PROTEIN"/>
    <property type="match status" value="1"/>
</dbReference>
<dbReference type="PANTHER" id="PTHR45626">
    <property type="entry name" value="TRANSCRIPTION TERMINATION FACTOR 2-RELATED"/>
    <property type="match status" value="1"/>
</dbReference>
<evidence type="ECO:0000313" key="5">
    <source>
        <dbReference type="Proteomes" id="UP001371456"/>
    </source>
</evidence>
<dbReference type="GO" id="GO:0008094">
    <property type="term" value="F:ATP-dependent activity, acting on DNA"/>
    <property type="evidence" value="ECO:0007669"/>
    <property type="project" value="TreeGrafter"/>
</dbReference>
<keyword evidence="5" id="KW-1185">Reference proteome</keyword>
<accession>A0AAN8TH39</accession>
<dbReference type="GO" id="GO:0006289">
    <property type="term" value="P:nucleotide-excision repair"/>
    <property type="evidence" value="ECO:0007669"/>
    <property type="project" value="TreeGrafter"/>
</dbReference>
<name>A0AAN8TH39_SOLBU</name>
<evidence type="ECO:0000313" key="4">
    <source>
        <dbReference type="EMBL" id="KAK6784523.1"/>
    </source>
</evidence>
<sequence>MLRRTKKGRAADLALPPRIVTLRKDSLDANEEDYYTSLREESRTKFNVYIQDGMLMNNYADIFDLLTRMRQLC</sequence>
<dbReference type="EMBL" id="JBANQN010000007">
    <property type="protein sequence ID" value="KAK6784523.1"/>
    <property type="molecule type" value="Genomic_DNA"/>
</dbReference>
<evidence type="ECO:0000256" key="2">
    <source>
        <dbReference type="ARBA" id="ARBA00022801"/>
    </source>
</evidence>
<evidence type="ECO:0000256" key="3">
    <source>
        <dbReference type="ARBA" id="ARBA00022840"/>
    </source>
</evidence>
<protein>
    <submittedName>
        <fullName evidence="4">Uncharacterized protein</fullName>
    </submittedName>
</protein>
<proteinExistence type="predicted"/>
<dbReference type="InterPro" id="IPR050628">
    <property type="entry name" value="SNF2_RAD54_helicase_TF"/>
</dbReference>
<dbReference type="Proteomes" id="UP001371456">
    <property type="component" value="Unassembled WGS sequence"/>
</dbReference>
<dbReference type="GO" id="GO:0016787">
    <property type="term" value="F:hydrolase activity"/>
    <property type="evidence" value="ECO:0007669"/>
    <property type="project" value="UniProtKB-KW"/>
</dbReference>
<keyword evidence="2" id="KW-0378">Hydrolase</keyword>
<dbReference type="GO" id="GO:0005524">
    <property type="term" value="F:ATP binding"/>
    <property type="evidence" value="ECO:0007669"/>
    <property type="project" value="UniProtKB-KW"/>
</dbReference>
<evidence type="ECO:0000256" key="1">
    <source>
        <dbReference type="ARBA" id="ARBA00022741"/>
    </source>
</evidence>
<reference evidence="4 5" key="1">
    <citation type="submission" date="2024-02" db="EMBL/GenBank/DDBJ databases">
        <title>de novo genome assembly of Solanum bulbocastanum strain 11H21.</title>
        <authorList>
            <person name="Hosaka A.J."/>
        </authorList>
    </citation>
    <scope>NUCLEOTIDE SEQUENCE [LARGE SCALE GENOMIC DNA]</scope>
    <source>
        <tissue evidence="4">Young leaves</tissue>
    </source>
</reference>
<gene>
    <name evidence="4" type="ORF">RDI58_017978</name>
</gene>